<comment type="similarity">
    <text evidence="6">Belongs to the RnfG family.</text>
</comment>
<keyword evidence="6" id="KW-1133">Transmembrane helix</keyword>
<organism evidence="8 9">
    <name type="scientific">Desulforapulum autotrophicum (strain ATCC 43914 / DSM 3382 / VKM B-1955 / HRM2)</name>
    <name type="common">Desulfobacterium autotrophicum</name>
    <dbReference type="NCBI Taxonomy" id="177437"/>
    <lineage>
        <taxon>Bacteria</taxon>
        <taxon>Pseudomonadati</taxon>
        <taxon>Thermodesulfobacteriota</taxon>
        <taxon>Desulfobacteria</taxon>
        <taxon>Desulfobacterales</taxon>
        <taxon>Desulfobacteraceae</taxon>
        <taxon>Desulforapulum</taxon>
    </lineage>
</organism>
<dbReference type="PANTHER" id="PTHR36118">
    <property type="entry name" value="ION-TRANSLOCATING OXIDOREDUCTASE COMPLEX SUBUNIT G"/>
    <property type="match status" value="1"/>
</dbReference>
<protein>
    <recommendedName>
        <fullName evidence="6">Ion-translocating oxidoreductase complex subunit G</fullName>
        <ecNumber evidence="6">7.-.-.-</ecNumber>
    </recommendedName>
    <alternativeName>
        <fullName evidence="6">Rnf electron transport complex subunit G</fullName>
    </alternativeName>
</protein>
<feature type="modified residue" description="FMN phosphoryl threonine" evidence="6">
    <location>
        <position position="184"/>
    </location>
</feature>
<sequence length="217" mass="23086">MKSFFQTNLGQAWLVLLLALIFGSSLAGVQAALGPRIEDNKLKETLEKVPVVILGQTAADDLAAKGEPLTITPNTVSIDKNGITKFYTLYRADYADGTTAGWVAKSSGQGYADKIELLVGMDGNAQKVTGLFILDQKETPGLGNRIVEDEWRAQFSGLSTDTPFKVVKIGKGGVNEIDAISGATISSRSVTKLVNQAVSDLKPQVAQLKTSGKKGEK</sequence>
<dbReference type="GO" id="GO:0009055">
    <property type="term" value="F:electron transfer activity"/>
    <property type="evidence" value="ECO:0007669"/>
    <property type="project" value="InterPro"/>
</dbReference>
<reference evidence="8 9" key="1">
    <citation type="journal article" date="2009" name="Environ. Microbiol.">
        <title>Genome sequence of Desulfobacterium autotrophicum HRM2, a marine sulfate reducer oxidizing organic carbon completely to carbon dioxide.</title>
        <authorList>
            <person name="Strittmatter A.W."/>
            <person name="Liesegang H."/>
            <person name="Rabus R."/>
            <person name="Decker I."/>
            <person name="Amann J."/>
            <person name="Andres S."/>
            <person name="Henne A."/>
            <person name="Fricke W.F."/>
            <person name="Martinez-Arias R."/>
            <person name="Bartels D."/>
            <person name="Goesmann A."/>
            <person name="Krause L."/>
            <person name="Puehler A."/>
            <person name="Klenk H.P."/>
            <person name="Richter M."/>
            <person name="Schuler M."/>
            <person name="Gloeckner F.O."/>
            <person name="Meyerdierks A."/>
            <person name="Gottschalk G."/>
            <person name="Amann R."/>
        </authorList>
    </citation>
    <scope>NUCLEOTIDE SEQUENCE [LARGE SCALE GENOMIC DNA]</scope>
    <source>
        <strain evidence="9">ATCC 43914 / DSM 3382 / HRM2</strain>
    </source>
</reference>
<comment type="subcellular location">
    <subcellularLocation>
        <location evidence="6">Cell inner membrane</location>
        <topology evidence="6">Single-pass membrane protein</topology>
    </subcellularLocation>
</comment>
<dbReference type="PANTHER" id="PTHR36118:SF1">
    <property type="entry name" value="ION-TRANSLOCATING OXIDOREDUCTASE COMPLEX SUBUNIT G"/>
    <property type="match status" value="1"/>
</dbReference>
<keyword evidence="6" id="KW-0472">Membrane</keyword>
<evidence type="ECO:0000256" key="1">
    <source>
        <dbReference type="ARBA" id="ARBA00022448"/>
    </source>
</evidence>
<comment type="cofactor">
    <cofactor evidence="6">
        <name>FMN</name>
        <dbReference type="ChEBI" id="CHEBI:58210"/>
    </cofactor>
</comment>
<evidence type="ECO:0000256" key="4">
    <source>
        <dbReference type="ARBA" id="ARBA00022643"/>
    </source>
</evidence>
<dbReference type="EMBL" id="CP001087">
    <property type="protein sequence ID" value="ACN15474.1"/>
    <property type="molecule type" value="Genomic_DNA"/>
</dbReference>
<evidence type="ECO:0000256" key="6">
    <source>
        <dbReference type="HAMAP-Rule" id="MF_00479"/>
    </source>
</evidence>
<dbReference type="STRING" id="177437.HRM2_23790"/>
<keyword evidence="1 6" id="KW-0813">Transport</keyword>
<dbReference type="PIRSF" id="PIRSF006091">
    <property type="entry name" value="E_trnsport_RnfG"/>
    <property type="match status" value="1"/>
</dbReference>
<keyword evidence="6" id="KW-0812">Transmembrane</keyword>
<dbReference type="GO" id="GO:0022900">
    <property type="term" value="P:electron transport chain"/>
    <property type="evidence" value="ECO:0007669"/>
    <property type="project" value="UniProtKB-UniRule"/>
</dbReference>
<dbReference type="HAMAP" id="MF_00479">
    <property type="entry name" value="RsxG_RnfG"/>
    <property type="match status" value="1"/>
</dbReference>
<dbReference type="EC" id="7.-.-.-" evidence="6"/>
<dbReference type="Gene3D" id="3.90.1010.20">
    <property type="match status" value="1"/>
</dbReference>
<keyword evidence="6" id="KW-1278">Translocase</keyword>
<dbReference type="RefSeq" id="WP_015904242.1">
    <property type="nucleotide sequence ID" value="NC_012108.1"/>
</dbReference>
<comment type="function">
    <text evidence="6">Part of a membrane-bound complex that couples electron transfer with translocation of ions across the membrane.</text>
</comment>
<comment type="subunit">
    <text evidence="6">The complex is composed of six subunits: RnfA, RnfB, RnfC, RnfD, RnfE and RnfG.</text>
</comment>
<dbReference type="SMART" id="SM00900">
    <property type="entry name" value="FMN_bind"/>
    <property type="match status" value="1"/>
</dbReference>
<evidence type="ECO:0000256" key="3">
    <source>
        <dbReference type="ARBA" id="ARBA00022630"/>
    </source>
</evidence>
<accession>C0QFQ6</accession>
<dbReference type="Proteomes" id="UP000000442">
    <property type="component" value="Chromosome"/>
</dbReference>
<dbReference type="KEGG" id="dat:HRM2_23790"/>
<dbReference type="InterPro" id="IPR010209">
    <property type="entry name" value="Ion_transpt_RnfG/RsxG"/>
</dbReference>
<dbReference type="eggNOG" id="COG4659">
    <property type="taxonomic scope" value="Bacteria"/>
</dbReference>
<feature type="domain" description="FMN-binding" evidence="7">
    <location>
        <begin position="110"/>
        <end position="201"/>
    </location>
</feature>
<dbReference type="InterPro" id="IPR007329">
    <property type="entry name" value="FMN-bd"/>
</dbReference>
<dbReference type="GO" id="GO:0010181">
    <property type="term" value="F:FMN binding"/>
    <property type="evidence" value="ECO:0007669"/>
    <property type="project" value="InterPro"/>
</dbReference>
<gene>
    <name evidence="8" type="primary">rnfG1</name>
    <name evidence="6" type="synonym">rnfG</name>
    <name evidence="8" type="ordered locus">HRM2_23790</name>
</gene>
<evidence type="ECO:0000313" key="8">
    <source>
        <dbReference type="EMBL" id="ACN15474.1"/>
    </source>
</evidence>
<dbReference type="GO" id="GO:0005886">
    <property type="term" value="C:plasma membrane"/>
    <property type="evidence" value="ECO:0007669"/>
    <property type="project" value="UniProtKB-SubCell"/>
</dbReference>
<dbReference type="Pfam" id="PF04205">
    <property type="entry name" value="FMN_bind"/>
    <property type="match status" value="1"/>
</dbReference>
<evidence type="ECO:0000259" key="7">
    <source>
        <dbReference type="SMART" id="SM00900"/>
    </source>
</evidence>
<keyword evidence="6" id="KW-0997">Cell inner membrane</keyword>
<proteinExistence type="inferred from homology"/>
<dbReference type="HOGENOM" id="CLU_077882_2_1_7"/>
<keyword evidence="9" id="KW-1185">Reference proteome</keyword>
<keyword evidence="5 6" id="KW-0249">Electron transport</keyword>
<dbReference type="OrthoDB" id="9787579at2"/>
<dbReference type="AlphaFoldDB" id="C0QFQ6"/>
<keyword evidence="3 6" id="KW-0285">Flavoprotein</keyword>
<keyword evidence="6" id="KW-1003">Cell membrane</keyword>
<keyword evidence="2 6" id="KW-0597">Phosphoprotein</keyword>
<name>C0QFQ6_DESAH</name>
<keyword evidence="4 6" id="KW-0288">FMN</keyword>
<evidence type="ECO:0000256" key="2">
    <source>
        <dbReference type="ARBA" id="ARBA00022553"/>
    </source>
</evidence>
<evidence type="ECO:0000313" key="9">
    <source>
        <dbReference type="Proteomes" id="UP000000442"/>
    </source>
</evidence>
<evidence type="ECO:0000256" key="5">
    <source>
        <dbReference type="ARBA" id="ARBA00022982"/>
    </source>
</evidence>